<proteinExistence type="predicted"/>
<keyword evidence="3" id="KW-1185">Reference proteome</keyword>
<protein>
    <submittedName>
        <fullName evidence="2">Uncharacterized protein</fullName>
    </submittedName>
</protein>
<name>A0A6A6EYI1_9PEZI</name>
<gene>
    <name evidence="2" type="ORF">CERZMDRAFT_103369</name>
</gene>
<feature type="region of interest" description="Disordered" evidence="1">
    <location>
        <begin position="215"/>
        <end position="269"/>
    </location>
</feature>
<evidence type="ECO:0000313" key="3">
    <source>
        <dbReference type="Proteomes" id="UP000799539"/>
    </source>
</evidence>
<feature type="compositionally biased region" description="Low complexity" evidence="1">
    <location>
        <begin position="235"/>
        <end position="257"/>
    </location>
</feature>
<evidence type="ECO:0000313" key="2">
    <source>
        <dbReference type="EMBL" id="KAF2206466.1"/>
    </source>
</evidence>
<evidence type="ECO:0000256" key="1">
    <source>
        <dbReference type="SAM" id="MobiDB-lite"/>
    </source>
</evidence>
<organism evidence="2 3">
    <name type="scientific">Cercospora zeae-maydis SCOH1-5</name>
    <dbReference type="NCBI Taxonomy" id="717836"/>
    <lineage>
        <taxon>Eukaryota</taxon>
        <taxon>Fungi</taxon>
        <taxon>Dikarya</taxon>
        <taxon>Ascomycota</taxon>
        <taxon>Pezizomycotina</taxon>
        <taxon>Dothideomycetes</taxon>
        <taxon>Dothideomycetidae</taxon>
        <taxon>Mycosphaerellales</taxon>
        <taxon>Mycosphaerellaceae</taxon>
        <taxon>Cercospora</taxon>
    </lineage>
</organism>
<reference evidence="2" key="1">
    <citation type="journal article" date="2020" name="Stud. Mycol.">
        <title>101 Dothideomycetes genomes: a test case for predicting lifestyles and emergence of pathogens.</title>
        <authorList>
            <person name="Haridas S."/>
            <person name="Albert R."/>
            <person name="Binder M."/>
            <person name="Bloem J."/>
            <person name="Labutti K."/>
            <person name="Salamov A."/>
            <person name="Andreopoulos B."/>
            <person name="Baker S."/>
            <person name="Barry K."/>
            <person name="Bills G."/>
            <person name="Bluhm B."/>
            <person name="Cannon C."/>
            <person name="Castanera R."/>
            <person name="Culley D."/>
            <person name="Daum C."/>
            <person name="Ezra D."/>
            <person name="Gonzalez J."/>
            <person name="Henrissat B."/>
            <person name="Kuo A."/>
            <person name="Liang C."/>
            <person name="Lipzen A."/>
            <person name="Lutzoni F."/>
            <person name="Magnuson J."/>
            <person name="Mondo S."/>
            <person name="Nolan M."/>
            <person name="Ohm R."/>
            <person name="Pangilinan J."/>
            <person name="Park H.-J."/>
            <person name="Ramirez L."/>
            <person name="Alfaro M."/>
            <person name="Sun H."/>
            <person name="Tritt A."/>
            <person name="Yoshinaga Y."/>
            <person name="Zwiers L.-H."/>
            <person name="Turgeon B."/>
            <person name="Goodwin S."/>
            <person name="Spatafora J."/>
            <person name="Crous P."/>
            <person name="Grigoriev I."/>
        </authorList>
    </citation>
    <scope>NUCLEOTIDE SEQUENCE</scope>
    <source>
        <strain evidence="2">SCOH1-5</strain>
    </source>
</reference>
<sequence length="353" mass="39341">MKNNAVVVKCSLSLSHRDFHETIKYAFCLAMISTSPISNPKRRRATTNHRLQIFSSTTNNHFRTPISKTYRRPPNMQKSQVTGRDILLPASRRPWQMDERRVLLLLFALWTLTDGQKEAIFHALFPYRHLYKIQKLRDQHNQRWSGGRRERDWRRLDRPNDFDASPYTNQEYTEFANAVADIEREAANLNMPLVLRVAPTHEFLRLVPAGTAGVPGGSVAPQQAQGPAAPPAPAAPVAGPSQAQTPAAAAPPQTASPGQGGDDANMVENDGQEDFMDLEDNVAQPAEDGANIVGNDSQQDAFDWDNPFGIPRTDEEMQAMIDEHLNNLPDLFDQEPAVLGNPVEDIEIFADAS</sequence>
<dbReference type="AlphaFoldDB" id="A0A6A6EYI1"/>
<accession>A0A6A6EYI1</accession>
<dbReference type="Proteomes" id="UP000799539">
    <property type="component" value="Unassembled WGS sequence"/>
</dbReference>
<feature type="compositionally biased region" description="Low complexity" evidence="1">
    <location>
        <begin position="217"/>
        <end position="227"/>
    </location>
</feature>
<dbReference type="OrthoDB" id="3649078at2759"/>
<dbReference type="EMBL" id="ML992720">
    <property type="protein sequence ID" value="KAF2206466.1"/>
    <property type="molecule type" value="Genomic_DNA"/>
</dbReference>